<reference evidence="7 8" key="1">
    <citation type="journal article" date="2016" name="Antonie Van Leeuwenhoek">
        <title>Dongia soli sp. nov., isolated from soil from Dokdo, Korea.</title>
        <authorList>
            <person name="Kim D.U."/>
            <person name="Lee H."/>
            <person name="Kim H."/>
            <person name="Kim S.G."/>
            <person name="Ka J.O."/>
        </authorList>
    </citation>
    <scope>NUCLEOTIDE SEQUENCE [LARGE SCALE GENOMIC DNA]</scope>
    <source>
        <strain evidence="7 8">D78</strain>
    </source>
</reference>
<dbReference type="Proteomes" id="UP001279642">
    <property type="component" value="Unassembled WGS sequence"/>
</dbReference>
<dbReference type="PANTHER" id="PTHR12131">
    <property type="entry name" value="ATP-DEPENDENT RNA AND DNA HELICASE"/>
    <property type="match status" value="1"/>
</dbReference>
<dbReference type="GO" id="GO:0004386">
    <property type="term" value="F:helicase activity"/>
    <property type="evidence" value="ECO:0007669"/>
    <property type="project" value="UniProtKB-KW"/>
</dbReference>
<keyword evidence="3 7" id="KW-0347">Helicase</keyword>
<gene>
    <name evidence="7" type="ORF">SMD27_04990</name>
</gene>
<dbReference type="EMBL" id="JAXCLW010000001">
    <property type="protein sequence ID" value="MDY0882188.1"/>
    <property type="molecule type" value="Genomic_DNA"/>
</dbReference>
<organism evidence="7 8">
    <name type="scientific">Dongia soli</name>
    <dbReference type="NCBI Taxonomy" id="600628"/>
    <lineage>
        <taxon>Bacteria</taxon>
        <taxon>Pseudomonadati</taxon>
        <taxon>Pseudomonadota</taxon>
        <taxon>Alphaproteobacteria</taxon>
        <taxon>Rhodospirillales</taxon>
        <taxon>Dongiaceae</taxon>
        <taxon>Dongia</taxon>
    </lineage>
</organism>
<dbReference type="RefSeq" id="WP_320507216.1">
    <property type="nucleotide sequence ID" value="NZ_JAXCLW010000001.1"/>
</dbReference>
<dbReference type="InterPro" id="IPR050699">
    <property type="entry name" value="RNA-DNA_Helicase"/>
</dbReference>
<evidence type="ECO:0000256" key="2">
    <source>
        <dbReference type="ARBA" id="ARBA00022801"/>
    </source>
</evidence>
<evidence type="ECO:0000313" key="8">
    <source>
        <dbReference type="Proteomes" id="UP001279642"/>
    </source>
</evidence>
<dbReference type="Pfam" id="PF22527">
    <property type="entry name" value="DEXQc_Suv3"/>
    <property type="match status" value="1"/>
</dbReference>
<dbReference type="PROSITE" id="PS51194">
    <property type="entry name" value="HELICASE_CTER"/>
    <property type="match status" value="1"/>
</dbReference>
<feature type="domain" description="Helicase C-terminal" evidence="6">
    <location>
        <begin position="169"/>
        <end position="319"/>
    </location>
</feature>
<dbReference type="InterPro" id="IPR055206">
    <property type="entry name" value="DEXQc_SUV3"/>
</dbReference>
<dbReference type="InterPro" id="IPR027417">
    <property type="entry name" value="P-loop_NTPase"/>
</dbReference>
<dbReference type="Pfam" id="PF00271">
    <property type="entry name" value="Helicase_C"/>
    <property type="match status" value="1"/>
</dbReference>
<dbReference type="InterPro" id="IPR001650">
    <property type="entry name" value="Helicase_C-like"/>
</dbReference>
<protein>
    <submittedName>
        <fullName evidence="7">Helicase-related protein</fullName>
    </submittedName>
</protein>
<keyword evidence="8" id="KW-1185">Reference proteome</keyword>
<evidence type="ECO:0000256" key="5">
    <source>
        <dbReference type="SAM" id="MobiDB-lite"/>
    </source>
</evidence>
<evidence type="ECO:0000313" key="7">
    <source>
        <dbReference type="EMBL" id="MDY0882188.1"/>
    </source>
</evidence>
<proteinExistence type="predicted"/>
<dbReference type="SMART" id="SM00490">
    <property type="entry name" value="HELICc"/>
    <property type="match status" value="1"/>
</dbReference>
<accession>A0ABU5E7M6</accession>
<keyword evidence="2" id="KW-0378">Hydrolase</keyword>
<name>A0ABU5E7M6_9PROT</name>
<dbReference type="PANTHER" id="PTHR12131:SF1">
    <property type="entry name" value="ATP-DEPENDENT RNA HELICASE SUPV3L1, MITOCHONDRIAL-RELATED"/>
    <property type="match status" value="1"/>
</dbReference>
<evidence type="ECO:0000259" key="6">
    <source>
        <dbReference type="PROSITE" id="PS51194"/>
    </source>
</evidence>
<sequence length="843" mass="93141">MTALSPRHAAVPPDASKKAVAVTAVLGPTNTGKTHLAMERLMGHQTGMVGFPLRLLARENYDRVVKAKGAASVALITGEEKIIPRTARYFVCTVESMPLDRPVAFLAVDEIQLAADPERGHVFTDRLLRARGLSETMFMGSDTAARWIRSLVPGTEFLDRPRLSTLSYSGAKKITRLPPRSAVVAFSATDVYAIADLIRRQRGGAAIVMGALSPRTRNAQVALYQSGEVDYLVATDAIGMGLNMDVRHVAFASLRKFDGRVPRPLTKAEIGQIAGRAGRHMTDGTFGTTADAGEMEADVVEAVEAHRFDPLPHLMWRNADLDFRSVERLLRSLEARPAHPGLIRQQEGEDHLALQYLARDPEIVALAQDRARVALLWEVCQIPDFRKLMADAHVRLLGQMFRHLTAGLRIPGRLPVDWVAGQLAQLDRTDGDIDQLTQRLAHIRTWAYVAHRGDWIADPGHWQGRAQAIEERLSDALHDALTQRFIDKRHAALHRHLQSGGRLYGVVTESDEVLVEGHAVGTLRGFAFTPLAEAADFAGRIETKPLLAAARRALGPAVAQRVGQVVAAPDEHFRLNDEGRLQWNDAVIARLIAGDAPLKPQIQLLHDDLLDGRQRQAIEQRLKQWLTPYLRRRLKPLFAAAEASLPPSARGLAYQLVEHLGAMPRSEIAPQLAALSREERQQLSSLGLRIGRETVWVQRLNDRRQRRLLLLLHAVHRRLKLPIAPLPELAAAPVGMDDATARVGGRRLIAGHVVDFGRLERWSGDLHRLAEARRLDLADETLPTQLNMPAALIAPVLRALGFVPKERGGASGFARRRKRQAQHKPDIDPRSPFAVLAGLKAES</sequence>
<keyword evidence="4" id="KW-0067">ATP-binding</keyword>
<keyword evidence="1" id="KW-0547">Nucleotide-binding</keyword>
<dbReference type="Gene3D" id="3.40.50.300">
    <property type="entry name" value="P-loop containing nucleotide triphosphate hydrolases"/>
    <property type="match status" value="2"/>
</dbReference>
<comment type="caution">
    <text evidence="7">The sequence shown here is derived from an EMBL/GenBank/DDBJ whole genome shotgun (WGS) entry which is preliminary data.</text>
</comment>
<evidence type="ECO:0000256" key="4">
    <source>
        <dbReference type="ARBA" id="ARBA00022840"/>
    </source>
</evidence>
<evidence type="ECO:0000256" key="3">
    <source>
        <dbReference type="ARBA" id="ARBA00022806"/>
    </source>
</evidence>
<dbReference type="SUPFAM" id="SSF52540">
    <property type="entry name" value="P-loop containing nucleoside triphosphate hydrolases"/>
    <property type="match status" value="2"/>
</dbReference>
<evidence type="ECO:0000256" key="1">
    <source>
        <dbReference type="ARBA" id="ARBA00022741"/>
    </source>
</evidence>
<feature type="region of interest" description="Disordered" evidence="5">
    <location>
        <begin position="809"/>
        <end position="832"/>
    </location>
</feature>